<organism evidence="2 3">
    <name type="scientific">Tuber aestivum</name>
    <name type="common">summer truffle</name>
    <dbReference type="NCBI Taxonomy" id="59557"/>
    <lineage>
        <taxon>Eukaryota</taxon>
        <taxon>Fungi</taxon>
        <taxon>Dikarya</taxon>
        <taxon>Ascomycota</taxon>
        <taxon>Pezizomycotina</taxon>
        <taxon>Pezizomycetes</taxon>
        <taxon>Pezizales</taxon>
        <taxon>Tuberaceae</taxon>
        <taxon>Tuber</taxon>
    </lineage>
</organism>
<dbReference type="Proteomes" id="UP001412239">
    <property type="component" value="Unassembled WGS sequence"/>
</dbReference>
<dbReference type="EMBL" id="LN890995">
    <property type="protein sequence ID" value="CUS12327.1"/>
    <property type="molecule type" value="Genomic_DNA"/>
</dbReference>
<accession>A0A292Q0Y9</accession>
<proteinExistence type="predicted"/>
<keyword evidence="3" id="KW-1185">Reference proteome</keyword>
<dbReference type="AlphaFoldDB" id="A0A292Q0Y9"/>
<evidence type="ECO:0000313" key="2">
    <source>
        <dbReference type="EMBL" id="CUS12327.1"/>
    </source>
</evidence>
<feature type="region of interest" description="Disordered" evidence="1">
    <location>
        <begin position="1"/>
        <end position="40"/>
    </location>
</feature>
<feature type="compositionally biased region" description="Pro residues" evidence="1">
    <location>
        <begin position="29"/>
        <end position="40"/>
    </location>
</feature>
<gene>
    <name evidence="2" type="ORF">GSTUAT00003567001</name>
</gene>
<sequence length="142" mass="16064">MSKAMQKLQTPIPILQNHNITHPGVLDPNTPPPPQCQTPHLPLPLLPTASHHNRHNTIFIFFIQQRPNKVLWCRGTFIQEYHKTDETRYMLELLGEGAGTPGNNENLGGFRDAVGLDGCASGIFEDMDVCEYWCCGWNARRE</sequence>
<reference evidence="2" key="1">
    <citation type="submission" date="2015-10" db="EMBL/GenBank/DDBJ databases">
        <authorList>
            <person name="Regsiter A."/>
            <person name="william w."/>
        </authorList>
    </citation>
    <scope>NUCLEOTIDE SEQUENCE</scope>
    <source>
        <strain evidence="2">Montdore</strain>
    </source>
</reference>
<evidence type="ECO:0000313" key="3">
    <source>
        <dbReference type="Proteomes" id="UP001412239"/>
    </source>
</evidence>
<name>A0A292Q0Y9_9PEZI</name>
<protein>
    <submittedName>
        <fullName evidence="2">Uncharacterized protein</fullName>
    </submittedName>
</protein>
<evidence type="ECO:0000256" key="1">
    <source>
        <dbReference type="SAM" id="MobiDB-lite"/>
    </source>
</evidence>